<dbReference type="InterPro" id="IPR016159">
    <property type="entry name" value="Cullin_repeat-like_dom_sf"/>
</dbReference>
<feature type="region of interest" description="Disordered" evidence="6">
    <location>
        <begin position="105"/>
        <end position="142"/>
    </location>
</feature>
<dbReference type="SUPFAM" id="SSF74788">
    <property type="entry name" value="Cullin repeat-like"/>
    <property type="match status" value="1"/>
</dbReference>
<feature type="compositionally biased region" description="Low complexity" evidence="6">
    <location>
        <begin position="38"/>
        <end position="59"/>
    </location>
</feature>
<dbReference type="Pfam" id="PF10557">
    <property type="entry name" value="Cullin_Nedd8"/>
    <property type="match status" value="1"/>
</dbReference>
<dbReference type="InterPro" id="IPR016158">
    <property type="entry name" value="Cullin_homology"/>
</dbReference>
<dbReference type="InterPro" id="IPR036388">
    <property type="entry name" value="WH-like_DNA-bd_sf"/>
</dbReference>
<dbReference type="InterPro" id="IPR036317">
    <property type="entry name" value="Cullin_homology_sf"/>
</dbReference>
<feature type="compositionally biased region" description="Low complexity" evidence="6">
    <location>
        <begin position="7"/>
        <end position="25"/>
    </location>
</feature>
<dbReference type="InterPro" id="IPR059120">
    <property type="entry name" value="Cullin-like_AB"/>
</dbReference>
<organism evidence="8 9">
    <name type="scientific">Sugiyamaella lignohabitans</name>
    <dbReference type="NCBI Taxonomy" id="796027"/>
    <lineage>
        <taxon>Eukaryota</taxon>
        <taxon>Fungi</taxon>
        <taxon>Dikarya</taxon>
        <taxon>Ascomycota</taxon>
        <taxon>Saccharomycotina</taxon>
        <taxon>Dipodascomycetes</taxon>
        <taxon>Dipodascales</taxon>
        <taxon>Trichomonascaceae</taxon>
        <taxon>Sugiyamaella</taxon>
    </lineage>
</organism>
<dbReference type="Proteomes" id="UP000189580">
    <property type="component" value="Chromosome d"/>
</dbReference>
<evidence type="ECO:0000256" key="5">
    <source>
        <dbReference type="RuleBase" id="RU003829"/>
    </source>
</evidence>
<dbReference type="InterPro" id="IPR019559">
    <property type="entry name" value="Cullin_neddylation_domain"/>
</dbReference>
<keyword evidence="2" id="KW-1017">Isopeptide bond</keyword>
<dbReference type="Gene3D" id="3.30.230.130">
    <property type="entry name" value="Cullin, Chain C, Domain 2"/>
    <property type="match status" value="1"/>
</dbReference>
<gene>
    <name evidence="8" type="primary">CUL3</name>
    <name evidence="8" type="ORF">AWJ20_4881</name>
</gene>
<dbReference type="PANTHER" id="PTHR11932">
    <property type="entry name" value="CULLIN"/>
    <property type="match status" value="1"/>
</dbReference>
<dbReference type="OrthoDB" id="27073at2759"/>
<evidence type="ECO:0000259" key="7">
    <source>
        <dbReference type="PROSITE" id="PS50069"/>
    </source>
</evidence>
<dbReference type="FunFam" id="1.10.10.10:FF:000014">
    <property type="entry name" value="Cullin 1"/>
    <property type="match status" value="1"/>
</dbReference>
<keyword evidence="3" id="KW-0832">Ubl conjugation</keyword>
<evidence type="ECO:0000313" key="9">
    <source>
        <dbReference type="Proteomes" id="UP000189580"/>
    </source>
</evidence>
<dbReference type="KEGG" id="slb:AWJ20_4881"/>
<comment type="similarity">
    <text evidence="1 4 5">Belongs to the cullin family.</text>
</comment>
<dbReference type="GeneID" id="30037061"/>
<dbReference type="FunFam" id="1.20.1310.10:FF:000002">
    <property type="entry name" value="cullin-3 isoform X1"/>
    <property type="match status" value="1"/>
</dbReference>
<dbReference type="RefSeq" id="XP_018736407.1">
    <property type="nucleotide sequence ID" value="XM_018881983.1"/>
</dbReference>
<dbReference type="AlphaFoldDB" id="A0A167EDC6"/>
<dbReference type="InterPro" id="IPR001373">
    <property type="entry name" value="Cullin_N"/>
</dbReference>
<dbReference type="Gene3D" id="1.10.10.10">
    <property type="entry name" value="Winged helix-like DNA-binding domain superfamily/Winged helix DNA-binding domain"/>
    <property type="match status" value="1"/>
</dbReference>
<dbReference type="InterPro" id="IPR045093">
    <property type="entry name" value="Cullin"/>
</dbReference>
<protein>
    <submittedName>
        <fullName evidence="8">Cullin CUL3</fullName>
    </submittedName>
</protein>
<dbReference type="Pfam" id="PF00888">
    <property type="entry name" value="Cullin"/>
    <property type="match status" value="1"/>
</dbReference>
<sequence length="928" mass="104612">MPKRKASSLWSPSSSPNSLKKTSSSGKVYAKAANIRTSTDLPTSSTSLPGSGSGSSSPLFEMQSSFPGPDLPISNQSSINNSRKLQNAIVGNRLLYGRAKPQTTRRLVIKSSSTTSDDSSTGNDNGKGKEPISGSGRARKMSSDAATKYYEETMEKLKTALEDILSPGLVGVAGIDKSELIPDSRGISQEELYRGVENLYRYNKAAILADLCLNTIEKYAKKLPDVLQPHLESLTAHPLVRPMFGLDSELSSASASSNSSAHSLLDTNTPDAQAVSHLYPFLRALDRLWKSWSQKIILVRNIFFYLDRAYLLPPQNKKKPIWDTGVDWFSKLILQDDVFNTIILTSISQIVNSYRVSLQSELSVVENISRMLASFKDDRSLLENEILSSAKELTNKDIDIKTIGIESFVDMLLNQITIEQRLGESLNFSTKFISTMVDNMKALLLKSRYKDVFANLKVLLDKTDYERFQSLYTFSRELDLDTELLAAFRGYVINEGTSVLENNSAKSTKKGGSNLILSLLELYHRCLEIVRRGTKFPEPYELVDSNYEDAFRRAFAEFLNKDRSGMVAEKLAKYADELLRSGIKACSEKELDEKFDELILIFRCVQGKDVFEAFYKKDFAKRLLQSKSGGLDFEKSMISKLKVECGPSFTSRLETMIKDMELSKTYATEFREQAKSSKVKSIAFNANILTQGHWPTLPETKIVLPPALVEYEKEFEKYYLAGKARRKLSWQHGLGNCIVKANFPRGTKELVLNLIQAVVLLQFNTFKDGVTTDEQVSYSQMKQSTQLDDSTLRRTLQSLACGKVRILVKDPATREVDENDTFKVNLEFSSPVYKIKVSQIAAAEAGPKEAKKIHEDVNRDRQMEIQAAIIRLMKARKKLKHVELVQQTIDQIKERGLPNVQDIKKNIEKLLEREYLERVDNTDTYIYV</sequence>
<dbReference type="GO" id="GO:0006511">
    <property type="term" value="P:ubiquitin-dependent protein catabolic process"/>
    <property type="evidence" value="ECO:0007669"/>
    <property type="project" value="InterPro"/>
</dbReference>
<dbReference type="SMART" id="SM00182">
    <property type="entry name" value="CULLIN"/>
    <property type="match status" value="1"/>
</dbReference>
<evidence type="ECO:0000256" key="4">
    <source>
        <dbReference type="PROSITE-ProRule" id="PRU00330"/>
    </source>
</evidence>
<feature type="region of interest" description="Disordered" evidence="6">
    <location>
        <begin position="1"/>
        <end position="78"/>
    </location>
</feature>
<dbReference type="InterPro" id="IPR036390">
    <property type="entry name" value="WH_DNA-bd_sf"/>
</dbReference>
<dbReference type="Gene3D" id="1.20.1310.10">
    <property type="entry name" value="Cullin Repeats"/>
    <property type="match status" value="3"/>
</dbReference>
<dbReference type="Pfam" id="PF26557">
    <property type="entry name" value="Cullin_AB"/>
    <property type="match status" value="1"/>
</dbReference>
<proteinExistence type="inferred from homology"/>
<dbReference type="PROSITE" id="PS50069">
    <property type="entry name" value="CULLIN_2"/>
    <property type="match status" value="1"/>
</dbReference>
<feature type="compositionally biased region" description="Low complexity" evidence="6">
    <location>
        <begin position="110"/>
        <end position="124"/>
    </location>
</feature>
<evidence type="ECO:0000256" key="6">
    <source>
        <dbReference type="SAM" id="MobiDB-lite"/>
    </source>
</evidence>
<name>A0A167EDC6_9ASCO</name>
<keyword evidence="9" id="KW-1185">Reference proteome</keyword>
<feature type="domain" description="Cullin family profile" evidence="7">
    <location>
        <begin position="566"/>
        <end position="800"/>
    </location>
</feature>
<evidence type="ECO:0000256" key="2">
    <source>
        <dbReference type="ARBA" id="ARBA00022499"/>
    </source>
</evidence>
<dbReference type="SMART" id="SM00884">
    <property type="entry name" value="Cullin_Nedd8"/>
    <property type="match status" value="1"/>
</dbReference>
<evidence type="ECO:0000256" key="1">
    <source>
        <dbReference type="ARBA" id="ARBA00006019"/>
    </source>
</evidence>
<dbReference type="EMBL" id="CP014502">
    <property type="protein sequence ID" value="ANB13930.1"/>
    <property type="molecule type" value="Genomic_DNA"/>
</dbReference>
<dbReference type="SUPFAM" id="SSF46785">
    <property type="entry name" value="Winged helix' DNA-binding domain"/>
    <property type="match status" value="1"/>
</dbReference>
<evidence type="ECO:0000313" key="8">
    <source>
        <dbReference type="EMBL" id="ANB13930.1"/>
    </source>
</evidence>
<dbReference type="GO" id="GO:0031625">
    <property type="term" value="F:ubiquitin protein ligase binding"/>
    <property type="evidence" value="ECO:0007669"/>
    <property type="project" value="InterPro"/>
</dbReference>
<evidence type="ECO:0000256" key="3">
    <source>
        <dbReference type="ARBA" id="ARBA00022843"/>
    </source>
</evidence>
<dbReference type="SUPFAM" id="SSF75632">
    <property type="entry name" value="Cullin homology domain"/>
    <property type="match status" value="1"/>
</dbReference>
<reference evidence="8 9" key="1">
    <citation type="submission" date="2016-02" db="EMBL/GenBank/DDBJ databases">
        <title>Complete genome sequence and transcriptome regulation of the pentose utilising yeast Sugiyamaella lignohabitans.</title>
        <authorList>
            <person name="Bellasio M."/>
            <person name="Peymann A."/>
            <person name="Valli M."/>
            <person name="Sipitzky M."/>
            <person name="Graf A."/>
            <person name="Sauer M."/>
            <person name="Marx H."/>
            <person name="Mattanovich D."/>
        </authorList>
    </citation>
    <scope>NUCLEOTIDE SEQUENCE [LARGE SCALE GENOMIC DNA]</scope>
    <source>
        <strain evidence="8 9">CBS 10342</strain>
    </source>
</reference>
<accession>A0A167EDC6</accession>